<dbReference type="EMBL" id="KV928320">
    <property type="protein sequence ID" value="PIO33042.1"/>
    <property type="molecule type" value="Genomic_DNA"/>
</dbReference>
<protein>
    <recommendedName>
        <fullName evidence="8">C2H2-type domain-containing protein</fullName>
    </recommendedName>
</protein>
<dbReference type="Gene3D" id="3.30.160.60">
    <property type="entry name" value="Classic Zinc Finger"/>
    <property type="match status" value="3"/>
</dbReference>
<keyword evidence="10" id="KW-1185">Reference proteome</keyword>
<feature type="domain" description="C2H2-type" evidence="8">
    <location>
        <begin position="174"/>
        <end position="201"/>
    </location>
</feature>
<keyword evidence="4" id="KW-0862">Zinc</keyword>
<proteinExistence type="predicted"/>
<dbReference type="AlphaFoldDB" id="A0A2G9RYU7"/>
<keyword evidence="5" id="KW-0238">DNA-binding</keyword>
<evidence type="ECO:0000256" key="6">
    <source>
        <dbReference type="PROSITE-ProRule" id="PRU00042"/>
    </source>
</evidence>
<gene>
    <name evidence="9" type="ORF">AB205_0121700</name>
</gene>
<feature type="domain" description="C2H2-type" evidence="8">
    <location>
        <begin position="202"/>
        <end position="229"/>
    </location>
</feature>
<evidence type="ECO:0000256" key="4">
    <source>
        <dbReference type="ARBA" id="ARBA00022833"/>
    </source>
</evidence>
<dbReference type="PROSITE" id="PS00028">
    <property type="entry name" value="ZINC_FINGER_C2H2_1"/>
    <property type="match status" value="3"/>
</dbReference>
<dbReference type="PANTHER" id="PTHR23226:SF421">
    <property type="entry name" value="ZINC FINGER PROTEIN 681 ISOFORM X1"/>
    <property type="match status" value="1"/>
</dbReference>
<dbReference type="FunFam" id="3.30.160.60:FF:000446">
    <property type="entry name" value="Zinc finger protein"/>
    <property type="match status" value="1"/>
</dbReference>
<dbReference type="PANTHER" id="PTHR23226">
    <property type="entry name" value="ZINC FINGER AND SCAN DOMAIN-CONTAINING"/>
    <property type="match status" value="1"/>
</dbReference>
<keyword evidence="1" id="KW-0479">Metal-binding</keyword>
<dbReference type="Pfam" id="PF00096">
    <property type="entry name" value="zf-C2H2"/>
    <property type="match status" value="3"/>
</dbReference>
<feature type="compositionally biased region" description="Low complexity" evidence="7">
    <location>
        <begin position="121"/>
        <end position="130"/>
    </location>
</feature>
<feature type="region of interest" description="Disordered" evidence="7">
    <location>
        <begin position="73"/>
        <end position="145"/>
    </location>
</feature>
<dbReference type="InterPro" id="IPR036236">
    <property type="entry name" value="Znf_C2H2_sf"/>
</dbReference>
<dbReference type="GO" id="GO:0000978">
    <property type="term" value="F:RNA polymerase II cis-regulatory region sequence-specific DNA binding"/>
    <property type="evidence" value="ECO:0007669"/>
    <property type="project" value="TreeGrafter"/>
</dbReference>
<evidence type="ECO:0000256" key="7">
    <source>
        <dbReference type="SAM" id="MobiDB-lite"/>
    </source>
</evidence>
<dbReference type="PROSITE" id="PS50157">
    <property type="entry name" value="ZINC_FINGER_C2H2_2"/>
    <property type="match status" value="3"/>
</dbReference>
<organism evidence="9 10">
    <name type="scientific">Aquarana catesbeiana</name>
    <name type="common">American bullfrog</name>
    <name type="synonym">Rana catesbeiana</name>
    <dbReference type="NCBI Taxonomy" id="8400"/>
    <lineage>
        <taxon>Eukaryota</taxon>
        <taxon>Metazoa</taxon>
        <taxon>Chordata</taxon>
        <taxon>Craniata</taxon>
        <taxon>Vertebrata</taxon>
        <taxon>Euteleostomi</taxon>
        <taxon>Amphibia</taxon>
        <taxon>Batrachia</taxon>
        <taxon>Anura</taxon>
        <taxon>Neobatrachia</taxon>
        <taxon>Ranoidea</taxon>
        <taxon>Ranidae</taxon>
        <taxon>Aquarana</taxon>
    </lineage>
</organism>
<feature type="region of interest" description="Disordered" evidence="7">
    <location>
        <begin position="1"/>
        <end position="27"/>
    </location>
</feature>
<dbReference type="SMART" id="SM00355">
    <property type="entry name" value="ZnF_C2H2"/>
    <property type="match status" value="3"/>
</dbReference>
<dbReference type="InterPro" id="IPR013087">
    <property type="entry name" value="Znf_C2H2_type"/>
</dbReference>
<evidence type="ECO:0000256" key="2">
    <source>
        <dbReference type="ARBA" id="ARBA00022737"/>
    </source>
</evidence>
<keyword evidence="2" id="KW-0677">Repeat</keyword>
<dbReference type="SUPFAM" id="SSF57667">
    <property type="entry name" value="beta-beta-alpha zinc fingers"/>
    <property type="match status" value="2"/>
</dbReference>
<evidence type="ECO:0000256" key="5">
    <source>
        <dbReference type="ARBA" id="ARBA00023125"/>
    </source>
</evidence>
<dbReference type="FunFam" id="3.30.160.60:FF:000506">
    <property type="entry name" value="Zinc finger protein 23"/>
    <property type="match status" value="1"/>
</dbReference>
<evidence type="ECO:0000259" key="8">
    <source>
        <dbReference type="PROSITE" id="PS50157"/>
    </source>
</evidence>
<sequence length="234" mass="26435">MKDIKVEVKEEDEETLVSGDQQSMEEGDMIVKSKEEESSLYIGTNGHYVWDTSEGQLILSQSYNTENNRIKQYSRGKNSSTQNVQNRPHFVERPSKSEESSDKSHTVTADVHLKSHSTATSTDPSNSKESSSSHEGAPKAESSLSLSCPVCGKTFTGRRPLRRHKRIHKTERPYTCSVCGKGFIEKRKLIMHQRVHTGERPFSCSECGKCFIEKEKLLTHQKIHTGERPFSCAE</sequence>
<feature type="compositionally biased region" description="Basic and acidic residues" evidence="7">
    <location>
        <begin position="89"/>
        <end position="105"/>
    </location>
</feature>
<dbReference type="GO" id="GO:0008270">
    <property type="term" value="F:zinc ion binding"/>
    <property type="evidence" value="ECO:0007669"/>
    <property type="project" value="UniProtKB-KW"/>
</dbReference>
<evidence type="ECO:0000256" key="1">
    <source>
        <dbReference type="ARBA" id="ARBA00022723"/>
    </source>
</evidence>
<name>A0A2G9RYU7_AQUCT</name>
<accession>A0A2G9RYU7</accession>
<feature type="domain" description="C2H2-type" evidence="8">
    <location>
        <begin position="146"/>
        <end position="173"/>
    </location>
</feature>
<dbReference type="OrthoDB" id="6077919at2759"/>
<feature type="non-terminal residue" evidence="9">
    <location>
        <position position="234"/>
    </location>
</feature>
<evidence type="ECO:0000313" key="10">
    <source>
        <dbReference type="Proteomes" id="UP000228934"/>
    </source>
</evidence>
<dbReference type="Proteomes" id="UP000228934">
    <property type="component" value="Unassembled WGS sequence"/>
</dbReference>
<keyword evidence="3 6" id="KW-0863">Zinc-finger</keyword>
<dbReference type="FunFam" id="3.30.160.60:FF:002343">
    <property type="entry name" value="Zinc finger protein 33A"/>
    <property type="match status" value="1"/>
</dbReference>
<evidence type="ECO:0000256" key="3">
    <source>
        <dbReference type="ARBA" id="ARBA00022771"/>
    </source>
</evidence>
<reference evidence="10" key="1">
    <citation type="journal article" date="2017" name="Nat. Commun.">
        <title>The North American bullfrog draft genome provides insight into hormonal regulation of long noncoding RNA.</title>
        <authorList>
            <person name="Hammond S.A."/>
            <person name="Warren R.L."/>
            <person name="Vandervalk B.P."/>
            <person name="Kucuk E."/>
            <person name="Khan H."/>
            <person name="Gibb E.A."/>
            <person name="Pandoh P."/>
            <person name="Kirk H."/>
            <person name="Zhao Y."/>
            <person name="Jones M."/>
            <person name="Mungall A.J."/>
            <person name="Coope R."/>
            <person name="Pleasance S."/>
            <person name="Moore R.A."/>
            <person name="Holt R.A."/>
            <person name="Round J.M."/>
            <person name="Ohora S."/>
            <person name="Walle B.V."/>
            <person name="Veldhoen N."/>
            <person name="Helbing C.C."/>
            <person name="Birol I."/>
        </authorList>
    </citation>
    <scope>NUCLEOTIDE SEQUENCE [LARGE SCALE GENOMIC DNA]</scope>
</reference>
<feature type="compositionally biased region" description="Polar residues" evidence="7">
    <location>
        <begin position="73"/>
        <end position="86"/>
    </location>
</feature>
<evidence type="ECO:0000313" key="9">
    <source>
        <dbReference type="EMBL" id="PIO33042.1"/>
    </source>
</evidence>
<dbReference type="GO" id="GO:0000981">
    <property type="term" value="F:DNA-binding transcription factor activity, RNA polymerase II-specific"/>
    <property type="evidence" value="ECO:0007669"/>
    <property type="project" value="TreeGrafter"/>
</dbReference>